<gene>
    <name evidence="9" type="ORF">SAMN05444401_0278</name>
</gene>
<keyword evidence="2 6" id="KW-0479">Metal-binding</keyword>
<dbReference type="GO" id="GO:0004222">
    <property type="term" value="F:metalloendopeptidase activity"/>
    <property type="evidence" value="ECO:0007669"/>
    <property type="project" value="InterPro"/>
</dbReference>
<protein>
    <submittedName>
        <fullName evidence="9">Oligoendopeptidase, pepF/M3 family</fullName>
    </submittedName>
</protein>
<organism evidence="9 10">
    <name type="scientific">Clostridium amylolyticum</name>
    <dbReference type="NCBI Taxonomy" id="1121298"/>
    <lineage>
        <taxon>Bacteria</taxon>
        <taxon>Bacillati</taxon>
        <taxon>Bacillota</taxon>
        <taxon>Clostridia</taxon>
        <taxon>Eubacteriales</taxon>
        <taxon>Clostridiaceae</taxon>
        <taxon>Clostridium</taxon>
    </lineage>
</organism>
<feature type="domain" description="Oligopeptidase F N-terminal" evidence="8">
    <location>
        <begin position="119"/>
        <end position="174"/>
    </location>
</feature>
<dbReference type="InterPro" id="IPR042088">
    <property type="entry name" value="OligoPept_F_C"/>
</dbReference>
<dbReference type="InterPro" id="IPR011977">
    <property type="entry name" value="Pept_M3B_clade3"/>
</dbReference>
<name>A0A1M6NQM2_9CLOT</name>
<evidence type="ECO:0000313" key="9">
    <source>
        <dbReference type="EMBL" id="SHJ97916.1"/>
    </source>
</evidence>
<dbReference type="Gene3D" id="1.20.140.70">
    <property type="entry name" value="Oligopeptidase f, N-terminal domain"/>
    <property type="match status" value="1"/>
</dbReference>
<dbReference type="PANTHER" id="PTHR34217">
    <property type="entry name" value="METAL-DEPENDENT CARBOXYPEPTIDASE"/>
    <property type="match status" value="1"/>
</dbReference>
<dbReference type="GO" id="GO:0006508">
    <property type="term" value="P:proteolysis"/>
    <property type="evidence" value="ECO:0007669"/>
    <property type="project" value="UniProtKB-KW"/>
</dbReference>
<dbReference type="OrthoDB" id="9769691at2"/>
<evidence type="ECO:0000256" key="6">
    <source>
        <dbReference type="RuleBase" id="RU003435"/>
    </source>
</evidence>
<dbReference type="InterPro" id="IPR034006">
    <property type="entry name" value="M3B_PepF_2"/>
</dbReference>
<dbReference type="AlphaFoldDB" id="A0A1M6NQM2"/>
<keyword evidence="3 6" id="KW-0378">Hydrolase</keyword>
<evidence type="ECO:0000259" key="7">
    <source>
        <dbReference type="Pfam" id="PF01432"/>
    </source>
</evidence>
<keyword evidence="5 6" id="KW-0482">Metalloprotease</keyword>
<dbReference type="NCBIfam" id="TIGR02290">
    <property type="entry name" value="M3_fam_3"/>
    <property type="match status" value="1"/>
</dbReference>
<dbReference type="Gene3D" id="1.10.1370.20">
    <property type="entry name" value="Oligoendopeptidase f, C-terminal domain"/>
    <property type="match status" value="1"/>
</dbReference>
<comment type="similarity">
    <text evidence="6">Belongs to the peptidase M3 family.</text>
</comment>
<evidence type="ECO:0000259" key="8">
    <source>
        <dbReference type="Pfam" id="PF08439"/>
    </source>
</evidence>
<dbReference type="InterPro" id="IPR001333">
    <property type="entry name" value="Peptidase_M32_Taq"/>
</dbReference>
<dbReference type="CDD" id="cd09607">
    <property type="entry name" value="M3B_PepF"/>
    <property type="match status" value="1"/>
</dbReference>
<dbReference type="PANTHER" id="PTHR34217:SF1">
    <property type="entry name" value="CARBOXYPEPTIDASE 1"/>
    <property type="match status" value="1"/>
</dbReference>
<keyword evidence="10" id="KW-1185">Reference proteome</keyword>
<reference evidence="9 10" key="1">
    <citation type="submission" date="2016-11" db="EMBL/GenBank/DDBJ databases">
        <authorList>
            <person name="Jaros S."/>
            <person name="Januszkiewicz K."/>
            <person name="Wedrychowicz H."/>
        </authorList>
    </citation>
    <scope>NUCLEOTIDE SEQUENCE [LARGE SCALE GENOMIC DNA]</scope>
    <source>
        <strain evidence="9 10">DSM 21864</strain>
    </source>
</reference>
<dbReference type="GO" id="GO:0046872">
    <property type="term" value="F:metal ion binding"/>
    <property type="evidence" value="ECO:0007669"/>
    <property type="project" value="UniProtKB-UniRule"/>
</dbReference>
<dbReference type="Pfam" id="PF08439">
    <property type="entry name" value="Peptidase_M3_N"/>
    <property type="match status" value="1"/>
</dbReference>
<evidence type="ECO:0000313" key="10">
    <source>
        <dbReference type="Proteomes" id="UP000184080"/>
    </source>
</evidence>
<evidence type="ECO:0000256" key="3">
    <source>
        <dbReference type="ARBA" id="ARBA00022801"/>
    </source>
</evidence>
<dbReference type="STRING" id="1121298.SAMN05444401_0278"/>
<comment type="cofactor">
    <cofactor evidence="6">
        <name>Zn(2+)</name>
        <dbReference type="ChEBI" id="CHEBI:29105"/>
    </cofactor>
    <text evidence="6">Binds 1 zinc ion.</text>
</comment>
<feature type="domain" description="Peptidase M3A/M3B catalytic" evidence="7">
    <location>
        <begin position="203"/>
        <end position="581"/>
    </location>
</feature>
<dbReference type="InterPro" id="IPR001567">
    <property type="entry name" value="Pept_M3A_M3B_dom"/>
</dbReference>
<dbReference type="SUPFAM" id="SSF55486">
    <property type="entry name" value="Metalloproteases ('zincins'), catalytic domain"/>
    <property type="match status" value="1"/>
</dbReference>
<sequence>MENNNSSMQWSLKELYSSFNGEDFQKDLELLDYKIDYFINWSNVNLNGYENIVNKIEEYINLMKEYKGISGRLSSFASLRVSADANCSDAKKYIDIIEKKNTRITAVQVKFSKWLIGIKDLQESINSSKLLKEHEFYLQEIITNNNHILSEKEEMIISKMKLTGSSAWANLKNSLASNLLVDIDIDGKTQEIGINNIKNMYFSNNSDLRKKAFYAERKSNEKIAEGVAAALNGIKGEVLTLCEIKGYNSPLNKTLEDSRMDEETLNTMLKVMKENLGEFKPYYLKKAQLLGHKDKLPFYDIMAPVGKLDKEYTFEEARDFIVKHYSSFSKDMGDLALRAFNSRWIDAEVREGKRSGAFCSNLHSIGESRVLCSFSGSFKNVCTIAHELGHAYHGSILQKESVLNSSYPMPLAETASIFAENIVRNAALEEADKEESLVILGAELINCSSVIVDIYSRFLFEKELFERRRESQLPLKEIKELMVWAQKEAYGDAILEETFDAFGWIHKPHYYYAERNFYNFPYAFGLLFAKGLYSIYLKEGNDFINKYNEVLRLTGQANIYDVAKYAGIDIHDEEFWQGSMDMIKKDIEKFCNIDI</sequence>
<dbReference type="EMBL" id="FQZO01000012">
    <property type="protein sequence ID" value="SHJ97916.1"/>
    <property type="molecule type" value="Genomic_DNA"/>
</dbReference>
<evidence type="ECO:0000256" key="4">
    <source>
        <dbReference type="ARBA" id="ARBA00022833"/>
    </source>
</evidence>
<evidence type="ECO:0000256" key="5">
    <source>
        <dbReference type="ARBA" id="ARBA00023049"/>
    </source>
</evidence>
<dbReference type="Proteomes" id="UP000184080">
    <property type="component" value="Unassembled WGS sequence"/>
</dbReference>
<keyword evidence="4 6" id="KW-0862">Zinc</keyword>
<dbReference type="Pfam" id="PF01432">
    <property type="entry name" value="Peptidase_M3"/>
    <property type="match status" value="1"/>
</dbReference>
<dbReference type="GO" id="GO:0004181">
    <property type="term" value="F:metallocarboxypeptidase activity"/>
    <property type="evidence" value="ECO:0007669"/>
    <property type="project" value="InterPro"/>
</dbReference>
<evidence type="ECO:0000256" key="2">
    <source>
        <dbReference type="ARBA" id="ARBA00022723"/>
    </source>
</evidence>
<proteinExistence type="inferred from homology"/>
<evidence type="ECO:0000256" key="1">
    <source>
        <dbReference type="ARBA" id="ARBA00022670"/>
    </source>
</evidence>
<dbReference type="InterPro" id="IPR013647">
    <property type="entry name" value="OligopepF_N_dom"/>
</dbReference>
<accession>A0A1M6NQM2</accession>
<keyword evidence="1 6" id="KW-0645">Protease</keyword>